<evidence type="ECO:0000313" key="1">
    <source>
        <dbReference type="EMBL" id="EHM53660.1"/>
    </source>
</evidence>
<proteinExistence type="predicted"/>
<reference evidence="1 2" key="1">
    <citation type="submission" date="2011-08" db="EMBL/GenBank/DDBJ databases">
        <authorList>
            <person name="Weinstock G."/>
            <person name="Sodergren E."/>
            <person name="Clifton S."/>
            <person name="Fulton L."/>
            <person name="Fulton B."/>
            <person name="Courtney L."/>
            <person name="Fronick C."/>
            <person name="Harrison M."/>
            <person name="Strong C."/>
            <person name="Farmer C."/>
            <person name="Delahaunty K."/>
            <person name="Markovic C."/>
            <person name="Hall O."/>
            <person name="Minx P."/>
            <person name="Tomlinson C."/>
            <person name="Mitreva M."/>
            <person name="Hou S."/>
            <person name="Chen J."/>
            <person name="Wollam A."/>
            <person name="Pepin K.H."/>
            <person name="Johnson M."/>
            <person name="Bhonagiri V."/>
            <person name="Zhang X."/>
            <person name="Suruliraj S."/>
            <person name="Warren W."/>
            <person name="Chinwalla A."/>
            <person name="Mardis E.R."/>
            <person name="Wilson R.K."/>
        </authorList>
    </citation>
    <scope>NUCLEOTIDE SEQUENCE [LARGE SCALE GENOMIC DNA]</scope>
    <source>
        <strain evidence="1 2">ATCC 29863</strain>
    </source>
</reference>
<dbReference type="Proteomes" id="UP000004459">
    <property type="component" value="Unassembled WGS sequence"/>
</dbReference>
<name>G9YN33_FLAPL</name>
<organism evidence="1 2">
    <name type="scientific">Flavonifractor plautii ATCC 29863</name>
    <dbReference type="NCBI Taxonomy" id="411475"/>
    <lineage>
        <taxon>Bacteria</taxon>
        <taxon>Bacillati</taxon>
        <taxon>Bacillota</taxon>
        <taxon>Clostridia</taxon>
        <taxon>Eubacteriales</taxon>
        <taxon>Oscillospiraceae</taxon>
        <taxon>Flavonifractor</taxon>
    </lineage>
</organism>
<sequence>MERAIDGELLELEIANIANKLAKSDAQKALMGRVMYCVEHMPTLPPPNEPLTWNELGNMVEKPVYIVELEDGESCWVLVHTVDDIKALFVSAFDQYDCGNRELYGQTWLAYRRPPEVSP</sequence>
<dbReference type="HOGENOM" id="CLU_2057915_0_0_9"/>
<gene>
    <name evidence="1" type="ORF">HMPREF0372_00905</name>
</gene>
<dbReference type="EMBL" id="AGCK01000060">
    <property type="protein sequence ID" value="EHM53660.1"/>
    <property type="molecule type" value="Genomic_DNA"/>
</dbReference>
<evidence type="ECO:0000313" key="2">
    <source>
        <dbReference type="Proteomes" id="UP000004459"/>
    </source>
</evidence>
<comment type="caution">
    <text evidence="1">The sequence shown here is derived from an EMBL/GenBank/DDBJ whole genome shotgun (WGS) entry which is preliminary data.</text>
</comment>
<accession>G9YN33</accession>
<dbReference type="AlphaFoldDB" id="G9YN33"/>
<protein>
    <submittedName>
        <fullName evidence="1">Uncharacterized protein</fullName>
    </submittedName>
</protein>
<dbReference type="RefSeq" id="WP_007489171.1">
    <property type="nucleotide sequence ID" value="NZ_JH417672.1"/>
</dbReference>